<dbReference type="GO" id="GO:0020037">
    <property type="term" value="F:heme binding"/>
    <property type="evidence" value="ECO:0007669"/>
    <property type="project" value="InterPro"/>
</dbReference>
<evidence type="ECO:0000256" key="4">
    <source>
        <dbReference type="ARBA" id="ARBA00022729"/>
    </source>
</evidence>
<dbReference type="PANTHER" id="PTHR30600">
    <property type="entry name" value="CYTOCHROME C PEROXIDASE-RELATED"/>
    <property type="match status" value="1"/>
</dbReference>
<evidence type="ECO:0000313" key="10">
    <source>
        <dbReference type="Proteomes" id="UP000808349"/>
    </source>
</evidence>
<evidence type="ECO:0000259" key="8">
    <source>
        <dbReference type="PROSITE" id="PS51007"/>
    </source>
</evidence>
<dbReference type="InterPro" id="IPR004852">
    <property type="entry name" value="Di-haem_cyt_c_peroxidsae"/>
</dbReference>
<keyword evidence="2 7" id="KW-0349">Heme</keyword>
<dbReference type="InterPro" id="IPR051395">
    <property type="entry name" value="Cytochrome_c_Peroxidase/MauG"/>
</dbReference>
<dbReference type="InterPro" id="IPR009056">
    <property type="entry name" value="Cyt_c-like_dom"/>
</dbReference>
<name>A0A9D7XGW5_9BACT</name>
<dbReference type="PROSITE" id="PS51007">
    <property type="entry name" value="CYTC"/>
    <property type="match status" value="2"/>
</dbReference>
<organism evidence="9 10">
    <name type="scientific">Candidatus Defluviibacterium haderslevense</name>
    <dbReference type="NCBI Taxonomy" id="2981993"/>
    <lineage>
        <taxon>Bacteria</taxon>
        <taxon>Pseudomonadati</taxon>
        <taxon>Bacteroidota</taxon>
        <taxon>Saprospiria</taxon>
        <taxon>Saprospirales</taxon>
        <taxon>Saprospiraceae</taxon>
        <taxon>Candidatus Defluviibacterium</taxon>
    </lineage>
</organism>
<accession>A0A9D7XGW5</accession>
<keyword evidence="6 7" id="KW-0408">Iron</keyword>
<dbReference type="Gene3D" id="1.10.760.10">
    <property type="entry name" value="Cytochrome c-like domain"/>
    <property type="match status" value="2"/>
</dbReference>
<dbReference type="GO" id="GO:0009055">
    <property type="term" value="F:electron transfer activity"/>
    <property type="evidence" value="ECO:0007669"/>
    <property type="project" value="InterPro"/>
</dbReference>
<dbReference type="GO" id="GO:0046872">
    <property type="term" value="F:metal ion binding"/>
    <property type="evidence" value="ECO:0007669"/>
    <property type="project" value="UniProtKB-KW"/>
</dbReference>
<feature type="domain" description="Cytochrome c" evidence="8">
    <location>
        <begin position="276"/>
        <end position="415"/>
    </location>
</feature>
<gene>
    <name evidence="9" type="ORF">IPO85_07040</name>
</gene>
<keyword evidence="3 7" id="KW-0479">Metal-binding</keyword>
<dbReference type="EMBL" id="JADKFW010000004">
    <property type="protein sequence ID" value="MBK9717252.1"/>
    <property type="molecule type" value="Genomic_DNA"/>
</dbReference>
<dbReference type="InterPro" id="IPR036909">
    <property type="entry name" value="Cyt_c-like_dom_sf"/>
</dbReference>
<evidence type="ECO:0000256" key="6">
    <source>
        <dbReference type="ARBA" id="ARBA00023004"/>
    </source>
</evidence>
<evidence type="ECO:0000313" key="9">
    <source>
        <dbReference type="EMBL" id="MBK9717252.1"/>
    </source>
</evidence>
<evidence type="ECO:0000256" key="5">
    <source>
        <dbReference type="ARBA" id="ARBA00023002"/>
    </source>
</evidence>
<dbReference type="SUPFAM" id="SSF46626">
    <property type="entry name" value="Cytochrome c"/>
    <property type="match status" value="2"/>
</dbReference>
<evidence type="ECO:0000256" key="7">
    <source>
        <dbReference type="PROSITE-ProRule" id="PRU00433"/>
    </source>
</evidence>
<dbReference type="GO" id="GO:0030313">
    <property type="term" value="C:cell envelope"/>
    <property type="evidence" value="ECO:0007669"/>
    <property type="project" value="UniProtKB-SubCell"/>
</dbReference>
<dbReference type="GO" id="GO:0004130">
    <property type="term" value="F:cytochrome-c peroxidase activity"/>
    <property type="evidence" value="ECO:0007669"/>
    <property type="project" value="TreeGrafter"/>
</dbReference>
<dbReference type="AlphaFoldDB" id="A0A9D7XGW5"/>
<keyword evidence="5" id="KW-0560">Oxidoreductase</keyword>
<proteinExistence type="predicted"/>
<dbReference type="PANTHER" id="PTHR30600:SF10">
    <property type="entry name" value="BLL6722 PROTEIN"/>
    <property type="match status" value="1"/>
</dbReference>
<dbReference type="Pfam" id="PF03150">
    <property type="entry name" value="CCP_MauG"/>
    <property type="match status" value="1"/>
</dbReference>
<keyword evidence="4" id="KW-0732">Signal</keyword>
<evidence type="ECO:0000256" key="2">
    <source>
        <dbReference type="ARBA" id="ARBA00022617"/>
    </source>
</evidence>
<comment type="subcellular location">
    <subcellularLocation>
        <location evidence="1">Cell envelope</location>
    </subcellularLocation>
</comment>
<evidence type="ECO:0000256" key="1">
    <source>
        <dbReference type="ARBA" id="ARBA00004196"/>
    </source>
</evidence>
<dbReference type="Proteomes" id="UP000808349">
    <property type="component" value="Unassembled WGS sequence"/>
</dbReference>
<sequence length="444" mass="50533">MQYPDLNLPQEYLDLFHEMSLFVQQKVHQNYKNVNPLIGVAQPKDTVSSFDHFTWIQKYVNPLYKMNQTLIFNNHLVSLSYIDYSMNSKNPSIFDKSLYHAQNTQGIFIRVKDSTAIYEMIKLGKLLFYDPILSGNNKRSCASCHKPTQYFTDTSVTTSLEYDGITRLTRNTPTLINSEFNHLILLDGKHITLQDQLQDVITNPKELGMKRNEIVAKVMSCPDYKKAFNTFLKHTPTEQKITPEHIVSVISMYVSTLSQYEAPFDQMMNGTLPVNDEVQAGFNLFMGKAKCGTCHFVPLFNGVKPPYTNSEFEVLGVPSDTTCHMISSDEGRFVINPAYETKHAFRTGSIRNSSFTKPYMHNGVFNTMDEVIEFYNAGGGNGKGLIIENQTLSSDSLKLTVLEKKQLITFIQSLDELVPNQFPPMNLPKSKNKLLNNRKIGGEY</sequence>
<feature type="domain" description="Cytochrome c" evidence="8">
    <location>
        <begin position="119"/>
        <end position="258"/>
    </location>
</feature>
<protein>
    <recommendedName>
        <fullName evidence="8">Cytochrome c domain-containing protein</fullName>
    </recommendedName>
</protein>
<evidence type="ECO:0000256" key="3">
    <source>
        <dbReference type="ARBA" id="ARBA00022723"/>
    </source>
</evidence>
<reference evidence="9 10" key="1">
    <citation type="submission" date="2020-10" db="EMBL/GenBank/DDBJ databases">
        <title>Connecting structure to function with the recovery of over 1000 high-quality activated sludge metagenome-assembled genomes encoding full-length rRNA genes using long-read sequencing.</title>
        <authorList>
            <person name="Singleton C.M."/>
            <person name="Petriglieri F."/>
            <person name="Kristensen J.M."/>
            <person name="Kirkegaard R.H."/>
            <person name="Michaelsen T.Y."/>
            <person name="Andersen M.H."/>
            <person name="Karst S.M."/>
            <person name="Dueholm M.S."/>
            <person name="Nielsen P.H."/>
            <person name="Albertsen M."/>
        </authorList>
    </citation>
    <scope>NUCLEOTIDE SEQUENCE [LARGE SCALE GENOMIC DNA]</scope>
    <source>
        <strain evidence="9">Ribe_18-Q3-R11-54_BAT3C.373</strain>
    </source>
</reference>
<comment type="caution">
    <text evidence="9">The sequence shown here is derived from an EMBL/GenBank/DDBJ whole genome shotgun (WGS) entry which is preliminary data.</text>
</comment>